<evidence type="ECO:0000313" key="3">
    <source>
        <dbReference type="Proteomes" id="UP000002985"/>
    </source>
</evidence>
<dbReference type="PANTHER" id="PTHR34614">
    <property type="match status" value="1"/>
</dbReference>
<reference evidence="2 3" key="1">
    <citation type="journal article" date="2012" name="FEBS Lett.">
        <title>Anammox organism KSU-1 expresses a NirK-type copper-containing nitrite reductase instead of a NirS-type with cytochrome cd1.</title>
        <authorList>
            <person name="Hira D."/>
            <person name="Toh H."/>
            <person name="Migita C.T."/>
            <person name="Okubo H."/>
            <person name="Nishiyama T."/>
            <person name="Hattori M."/>
            <person name="Furukawa K."/>
            <person name="Fujii T."/>
        </authorList>
    </citation>
    <scope>NUCLEOTIDE SEQUENCE [LARGE SCALE GENOMIC DNA]</scope>
</reference>
<comment type="caution">
    <text evidence="2">The sequence shown here is derived from an EMBL/GenBank/DDBJ whole genome shotgun (WGS) entry which is preliminary data.</text>
</comment>
<name>I3IJ88_9BACT</name>
<keyword evidence="1" id="KW-0812">Transmembrane</keyword>
<dbReference type="PANTHER" id="PTHR34614:SF2">
    <property type="entry name" value="TRANSPOSASE IS4-LIKE DOMAIN-CONTAINING PROTEIN"/>
    <property type="match status" value="1"/>
</dbReference>
<protein>
    <submittedName>
        <fullName evidence="2">Putative transposase</fullName>
    </submittedName>
</protein>
<accession>I3IJ88</accession>
<gene>
    <name evidence="2" type="ORF">KSU1_C0187</name>
</gene>
<sequence length="139" mass="15628">MTDTEILKAYKGQSAVETNFKWAKNPAAVAPVFLKDPKRIAVLGFVYLVALMVYTLMHRQIRQSLKQAQKTLPGNKGYTDNPTGSVLFQNMRGIAVVVISLSKSTLKQITNFTQLHTDILRYFSFDVEIYQPLKTLSSA</sequence>
<feature type="transmembrane region" description="Helical" evidence="1">
    <location>
        <begin position="40"/>
        <end position="57"/>
    </location>
</feature>
<proteinExistence type="predicted"/>
<dbReference type="EMBL" id="BAFH01000003">
    <property type="protein sequence ID" value="GAB61783.1"/>
    <property type="molecule type" value="Genomic_DNA"/>
</dbReference>
<evidence type="ECO:0000313" key="2">
    <source>
        <dbReference type="EMBL" id="GAB61783.1"/>
    </source>
</evidence>
<dbReference type="eggNOG" id="COG5421">
    <property type="taxonomic scope" value="Bacteria"/>
</dbReference>
<dbReference type="Proteomes" id="UP000002985">
    <property type="component" value="Unassembled WGS sequence"/>
</dbReference>
<organism evidence="2 3">
    <name type="scientific">Candidatus Jettenia caeni</name>
    <dbReference type="NCBI Taxonomy" id="247490"/>
    <lineage>
        <taxon>Bacteria</taxon>
        <taxon>Pseudomonadati</taxon>
        <taxon>Planctomycetota</taxon>
        <taxon>Candidatus Brocadiia</taxon>
        <taxon>Candidatus Brocadiales</taxon>
        <taxon>Candidatus Brocadiaceae</taxon>
        <taxon>Candidatus Jettenia</taxon>
    </lineage>
</organism>
<dbReference type="AlphaFoldDB" id="I3IJ88"/>
<keyword evidence="1" id="KW-1133">Transmembrane helix</keyword>
<keyword evidence="1" id="KW-0472">Membrane</keyword>
<evidence type="ECO:0000256" key="1">
    <source>
        <dbReference type="SAM" id="Phobius"/>
    </source>
</evidence>
<keyword evidence="3" id="KW-1185">Reference proteome</keyword>